<evidence type="ECO:0000313" key="2">
    <source>
        <dbReference type="Proteomes" id="UP000006620"/>
    </source>
</evidence>
<dbReference type="EMBL" id="CP002869">
    <property type="protein sequence ID" value="AEI41426.1"/>
    <property type="molecule type" value="Genomic_DNA"/>
</dbReference>
<dbReference type="AlphaFoldDB" id="F8FD09"/>
<accession>F8FD09</accession>
<evidence type="ECO:0000313" key="1">
    <source>
        <dbReference type="EMBL" id="AEI41426.1"/>
    </source>
</evidence>
<proteinExistence type="predicted"/>
<name>F8FD09_PAEMK</name>
<organism evidence="1 2">
    <name type="scientific">Paenibacillus mucilaginosus (strain KNP414)</name>
    <dbReference type="NCBI Taxonomy" id="1036673"/>
    <lineage>
        <taxon>Bacteria</taxon>
        <taxon>Bacillati</taxon>
        <taxon>Bacillota</taxon>
        <taxon>Bacilli</taxon>
        <taxon>Bacillales</taxon>
        <taxon>Paenibacillaceae</taxon>
        <taxon>Paenibacillus</taxon>
    </lineage>
</organism>
<reference evidence="2" key="1">
    <citation type="submission" date="2011-06" db="EMBL/GenBank/DDBJ databases">
        <title>Complete genome sequence of Paenibacillus mucilaginosus KNP414.</title>
        <authorList>
            <person name="Wang J."/>
            <person name="Hu S."/>
            <person name="Hu X."/>
            <person name="Zhang B."/>
            <person name="Dong D."/>
            <person name="Zhang S."/>
            <person name="Zhao K."/>
            <person name="Wu D."/>
        </authorList>
    </citation>
    <scope>NUCLEOTIDE SEQUENCE [LARGE SCALE GENOMIC DNA]</scope>
    <source>
        <strain evidence="2">KNP414</strain>
    </source>
</reference>
<dbReference type="Proteomes" id="UP000006620">
    <property type="component" value="Chromosome"/>
</dbReference>
<gene>
    <name evidence="1" type="ordered locus">KNP414_02867</name>
</gene>
<sequence>MQSLHAILLIIITNKICYESYAYGTHHAGIHPHSYKPITRTWAGSIEALW</sequence>
<dbReference type="HOGENOM" id="CLU_3120653_0_0_9"/>
<reference evidence="1 2" key="2">
    <citation type="journal article" date="2013" name="Genome Announc.">
        <title>Genome Sequence of Growth-Improving Paenibacillus mucilaginosus Strain KNP414.</title>
        <authorList>
            <person name="Lu J.J."/>
            <person name="Wang J.F."/>
            <person name="Hu X.F."/>
        </authorList>
    </citation>
    <scope>NUCLEOTIDE SEQUENCE [LARGE SCALE GENOMIC DNA]</scope>
    <source>
        <strain evidence="1 2">KNP414</strain>
    </source>
</reference>
<protein>
    <submittedName>
        <fullName evidence="1">Uncharacterized protein</fullName>
    </submittedName>
</protein>
<dbReference type="PATRIC" id="fig|1036673.3.peg.2620"/>
<dbReference type="KEGG" id="pms:KNP414_02867"/>